<comment type="cofactor">
    <cofactor evidence="1">
        <name>[4Fe-4S] cluster</name>
        <dbReference type="ChEBI" id="CHEBI:49883"/>
    </cofactor>
</comment>
<dbReference type="InterPro" id="IPR034457">
    <property type="entry name" value="Organic_radical-activating"/>
</dbReference>
<dbReference type="SFLD" id="SFLDS00029">
    <property type="entry name" value="Radical_SAM"/>
    <property type="match status" value="1"/>
</dbReference>
<evidence type="ECO:0000256" key="5">
    <source>
        <dbReference type="ARBA" id="ARBA00023004"/>
    </source>
</evidence>
<dbReference type="PANTHER" id="PTHR30352:SF2">
    <property type="entry name" value="ANAEROBIC RIBONUCLEOSIDE-TRIPHOSPHATE REDUCTASE-ACTIVATING PROTEIN"/>
    <property type="match status" value="1"/>
</dbReference>
<dbReference type="EC" id="1.97.1.-" evidence="7"/>
<evidence type="ECO:0000256" key="7">
    <source>
        <dbReference type="PIRNR" id="PIRNR000368"/>
    </source>
</evidence>
<dbReference type="Gene3D" id="3.20.20.70">
    <property type="entry name" value="Aldolase class I"/>
    <property type="match status" value="1"/>
</dbReference>
<dbReference type="SUPFAM" id="SSF102114">
    <property type="entry name" value="Radical SAM enzymes"/>
    <property type="match status" value="1"/>
</dbReference>
<dbReference type="RefSeq" id="WP_043666355.1">
    <property type="nucleotide sequence ID" value="NZ_CP013238.1"/>
</dbReference>
<dbReference type="InterPro" id="IPR013785">
    <property type="entry name" value="Aldolase_TIM"/>
</dbReference>
<evidence type="ECO:0000313" key="8">
    <source>
        <dbReference type="EMBL" id="PPV13945.1"/>
    </source>
</evidence>
<protein>
    <recommendedName>
        <fullName evidence="7">Anaerobic ribonucleoside-triphosphate reductase-activating protein</fullName>
        <ecNumber evidence="7">1.97.1.-</ecNumber>
    </recommendedName>
</protein>
<dbReference type="InterPro" id="IPR058240">
    <property type="entry name" value="rSAM_sf"/>
</dbReference>
<keyword evidence="7" id="KW-0560">Oxidoreductase</keyword>
<dbReference type="SFLD" id="SFLDF00299">
    <property type="entry name" value="anaerobic_ribonucleoside-triph"/>
    <property type="match status" value="1"/>
</dbReference>
<organism evidence="8 9">
    <name type="scientific">Clostridium butyricum</name>
    <dbReference type="NCBI Taxonomy" id="1492"/>
    <lineage>
        <taxon>Bacteria</taxon>
        <taxon>Bacillati</taxon>
        <taxon>Bacillota</taxon>
        <taxon>Clostridia</taxon>
        <taxon>Eubacteriales</taxon>
        <taxon>Clostridiaceae</taxon>
        <taxon>Clostridium</taxon>
    </lineage>
</organism>
<comment type="function">
    <text evidence="7">Activation of anaerobic ribonucleoside-triphosphate reductase under anaerobic conditions by generation of an organic free radical, using S-adenosylmethionine and reduced flavodoxin as cosubstrates to produce 5'-deoxy-adenosine.</text>
</comment>
<reference evidence="8 9" key="1">
    <citation type="submission" date="2016-01" db="EMBL/GenBank/DDBJ databases">
        <title>Characterization of the Clostridium difficile lineages that are prevalent in Hong Kong and China.</title>
        <authorList>
            <person name="Kwok J.S.-L."/>
            <person name="Lam W.-Y."/>
            <person name="Ip M."/>
            <person name="Chan T.-F."/>
            <person name="Hawkey P.M."/>
            <person name="Tsui S.K.-W."/>
        </authorList>
    </citation>
    <scope>NUCLEOTIDE SEQUENCE [LARGE SCALE GENOMIC DNA]</scope>
    <source>
        <strain evidence="8 9">300064</strain>
    </source>
</reference>
<evidence type="ECO:0000256" key="6">
    <source>
        <dbReference type="ARBA" id="ARBA00023014"/>
    </source>
</evidence>
<dbReference type="Proteomes" id="UP000238081">
    <property type="component" value="Unassembled WGS sequence"/>
</dbReference>
<keyword evidence="6" id="KW-0411">Iron-sulfur</keyword>
<comment type="similarity">
    <text evidence="7">Belongs to the organic radical-activating enzymes family.</text>
</comment>
<sequence length="165" mass="18958">MYYSKIKFNDVANGPGLRLSLFTSGCTHHCKGCFQPETWNFKNGEPFTLETQKYIIEKSENKYIAGLSLLGGDPLDNVDGILPLLQEYRKTFAATKSIWLWTGYLFEEILKDDFKSEVLPFIDVIIDGKFEENLKDITLKYKGSTNQRVIDVKKSVETHTVILYE</sequence>
<dbReference type="PIRSF" id="PIRSF000368">
    <property type="entry name" value="NrdG"/>
    <property type="match status" value="1"/>
</dbReference>
<dbReference type="PANTHER" id="PTHR30352">
    <property type="entry name" value="PYRUVATE FORMATE-LYASE-ACTIVATING ENZYME"/>
    <property type="match status" value="1"/>
</dbReference>
<dbReference type="NCBIfam" id="TIGR02491">
    <property type="entry name" value="NrdG"/>
    <property type="match status" value="1"/>
</dbReference>
<dbReference type="SFLD" id="SFLDG01063">
    <property type="entry name" value="activating_enzymes__group_1"/>
    <property type="match status" value="1"/>
</dbReference>
<dbReference type="CDD" id="cd01335">
    <property type="entry name" value="Radical_SAM"/>
    <property type="match status" value="1"/>
</dbReference>
<name>A0A2S7F962_CLOBU</name>
<keyword evidence="4" id="KW-0479">Metal-binding</keyword>
<keyword evidence="2" id="KW-0004">4Fe-4S</keyword>
<dbReference type="InterPro" id="IPR007197">
    <property type="entry name" value="rSAM"/>
</dbReference>
<proteinExistence type="inferred from homology"/>
<dbReference type="EMBL" id="LRDH01000115">
    <property type="protein sequence ID" value="PPV13945.1"/>
    <property type="molecule type" value="Genomic_DNA"/>
</dbReference>
<evidence type="ECO:0000256" key="4">
    <source>
        <dbReference type="ARBA" id="ARBA00022723"/>
    </source>
</evidence>
<accession>A0A2S7F962</accession>
<evidence type="ECO:0000256" key="1">
    <source>
        <dbReference type="ARBA" id="ARBA00001966"/>
    </source>
</evidence>
<dbReference type="GO" id="GO:0051539">
    <property type="term" value="F:4 iron, 4 sulfur cluster binding"/>
    <property type="evidence" value="ECO:0007669"/>
    <property type="project" value="UniProtKB-KW"/>
</dbReference>
<keyword evidence="3" id="KW-0949">S-adenosyl-L-methionine</keyword>
<dbReference type="Pfam" id="PF13353">
    <property type="entry name" value="Fer4_12"/>
    <property type="match status" value="1"/>
</dbReference>
<dbReference type="AlphaFoldDB" id="A0A2S7F962"/>
<evidence type="ECO:0000256" key="3">
    <source>
        <dbReference type="ARBA" id="ARBA00022691"/>
    </source>
</evidence>
<comment type="caution">
    <text evidence="8">The sequence shown here is derived from an EMBL/GenBank/DDBJ whole genome shotgun (WGS) entry which is preliminary data.</text>
</comment>
<dbReference type="InterPro" id="IPR012837">
    <property type="entry name" value="NrdG"/>
</dbReference>
<gene>
    <name evidence="8" type="ORF">AWN73_15495</name>
</gene>
<dbReference type="GO" id="GO:0046872">
    <property type="term" value="F:metal ion binding"/>
    <property type="evidence" value="ECO:0007669"/>
    <property type="project" value="UniProtKB-KW"/>
</dbReference>
<dbReference type="GO" id="GO:0004748">
    <property type="term" value="F:ribonucleoside-diphosphate reductase activity, thioredoxin disulfide as acceptor"/>
    <property type="evidence" value="ECO:0007669"/>
    <property type="project" value="TreeGrafter"/>
</dbReference>
<dbReference type="SFLD" id="SFLDG01066">
    <property type="entry name" value="organic_radical-activating_enz"/>
    <property type="match status" value="1"/>
</dbReference>
<evidence type="ECO:0000313" key="9">
    <source>
        <dbReference type="Proteomes" id="UP000238081"/>
    </source>
</evidence>
<evidence type="ECO:0000256" key="2">
    <source>
        <dbReference type="ARBA" id="ARBA00022485"/>
    </source>
</evidence>
<keyword evidence="5" id="KW-0408">Iron</keyword>
<dbReference type="GO" id="GO:0043365">
    <property type="term" value="F:[formate-C-acetyltransferase]-activating enzyme activity"/>
    <property type="evidence" value="ECO:0007669"/>
    <property type="project" value="InterPro"/>
</dbReference>